<dbReference type="AlphaFoldDB" id="A0A852XBD9"/>
<feature type="transmembrane region" description="Helical" evidence="1">
    <location>
        <begin position="89"/>
        <end position="113"/>
    </location>
</feature>
<accession>A0A852XBD9</accession>
<evidence type="ECO:0000313" key="2">
    <source>
        <dbReference type="EMBL" id="NYG38053.1"/>
    </source>
</evidence>
<organism evidence="2 3">
    <name type="scientific">Janibacter alkaliphilus</name>
    <dbReference type="NCBI Taxonomy" id="1069963"/>
    <lineage>
        <taxon>Bacteria</taxon>
        <taxon>Bacillati</taxon>
        <taxon>Actinomycetota</taxon>
        <taxon>Actinomycetes</taxon>
        <taxon>Micrococcales</taxon>
        <taxon>Intrasporangiaceae</taxon>
        <taxon>Janibacter</taxon>
    </lineage>
</organism>
<proteinExistence type="predicted"/>
<name>A0A852XBD9_9MICO</name>
<dbReference type="RefSeq" id="WP_179463310.1">
    <property type="nucleotide sequence ID" value="NZ_JACBZX010000001.1"/>
</dbReference>
<keyword evidence="1" id="KW-0472">Membrane</keyword>
<comment type="caution">
    <text evidence="2">The sequence shown here is derived from an EMBL/GenBank/DDBJ whole genome shotgun (WGS) entry which is preliminary data.</text>
</comment>
<reference evidence="2 3" key="1">
    <citation type="submission" date="2020-07" db="EMBL/GenBank/DDBJ databases">
        <title>Sequencing the genomes of 1000 actinobacteria strains.</title>
        <authorList>
            <person name="Klenk H.-P."/>
        </authorList>
    </citation>
    <scope>NUCLEOTIDE SEQUENCE [LARGE SCALE GENOMIC DNA]</scope>
    <source>
        <strain evidence="2 3">DSM 24723</strain>
    </source>
</reference>
<keyword evidence="1" id="KW-0812">Transmembrane</keyword>
<gene>
    <name evidence="2" type="ORF">BJY28_002522</name>
</gene>
<keyword evidence="1" id="KW-1133">Transmembrane helix</keyword>
<protein>
    <submittedName>
        <fullName evidence="2">Uncharacterized protein</fullName>
    </submittedName>
</protein>
<evidence type="ECO:0000313" key="3">
    <source>
        <dbReference type="Proteomes" id="UP000592181"/>
    </source>
</evidence>
<keyword evidence="3" id="KW-1185">Reference proteome</keyword>
<dbReference type="Proteomes" id="UP000592181">
    <property type="component" value="Unassembled WGS sequence"/>
</dbReference>
<dbReference type="EMBL" id="JACBZX010000001">
    <property type="protein sequence ID" value="NYG38053.1"/>
    <property type="molecule type" value="Genomic_DNA"/>
</dbReference>
<feature type="transmembrane region" description="Helical" evidence="1">
    <location>
        <begin position="25"/>
        <end position="48"/>
    </location>
</feature>
<sequence length="118" mass="12539">MQTGHPWEVYEHRRRAERAMIRRQAAVILPLGAVLGTGIELVLLGVAMRVIPTPLGVPELTVLVIPMVPFASFVVVGTLVCVDATSRAGALLTTAGLCATLTLVLVITIRYLVLPSVG</sequence>
<evidence type="ECO:0000256" key="1">
    <source>
        <dbReference type="SAM" id="Phobius"/>
    </source>
</evidence>
<feature type="transmembrane region" description="Helical" evidence="1">
    <location>
        <begin position="60"/>
        <end position="82"/>
    </location>
</feature>